<dbReference type="EMBL" id="JAYEET010000012">
    <property type="protein sequence ID" value="MEA1605043.1"/>
    <property type="molecule type" value="Genomic_DNA"/>
</dbReference>
<name>A0ABU5P657_9PSED</name>
<reference evidence="3 4" key="1">
    <citation type="submission" date="2023-12" db="EMBL/GenBank/DDBJ databases">
        <title>Pseudomonas sp. T5W1.</title>
        <authorList>
            <person name="Maltman C."/>
        </authorList>
    </citation>
    <scope>NUCLEOTIDE SEQUENCE [LARGE SCALE GENOMIC DNA]</scope>
    <source>
        <strain evidence="3 4">T5W1</strain>
    </source>
</reference>
<evidence type="ECO:0000259" key="1">
    <source>
        <dbReference type="Pfam" id="PF03235"/>
    </source>
</evidence>
<feature type="domain" description="GmrSD restriction endonucleases N-terminal" evidence="1">
    <location>
        <begin position="11"/>
        <end position="223"/>
    </location>
</feature>
<accession>A0ABU5P657</accession>
<comment type="caution">
    <text evidence="3">The sequence shown here is derived from an EMBL/GenBank/DDBJ whole genome shotgun (WGS) entry which is preliminary data.</text>
</comment>
<feature type="domain" description="GmrSD restriction endonucleases C-terminal" evidence="2">
    <location>
        <begin position="400"/>
        <end position="533"/>
    </location>
</feature>
<evidence type="ECO:0000313" key="3">
    <source>
        <dbReference type="EMBL" id="MEA1605043.1"/>
    </source>
</evidence>
<protein>
    <submittedName>
        <fullName evidence="3">DUF262 domain-containing HNH endonuclease family protein</fullName>
    </submittedName>
</protein>
<sequence length="542" mass="62353">MKAEESTVGHILTDQICYEIPPYQRPYSWKAENVQQLLEDVWEAYGNSDEEYFIGSLITIEIEKGKRYDVVDGQQRLTTLNLILARLRDHIEDGAAKAVLGKRVLPRNELTGETETPRLLLRRKDQSFFRRHVLDSQPLPLPAERSKLDAPQQRITENLEAIDAFLGQKDQQTLKLFANYLLMKVYVVFVKTESLKSAYRLFNVLNARGMSLSNADLIKNTLFSELGSQQNLSNELEDRWLELEEIVGIELLDSFLSHHRTSLMAAKARGSLHEEYRPIIEGFAGGPFAFLDQVILSAKNFMRIWDIDFQDAASVRALNALWRVSYDEWIPPLLAYLNQPVDDLSEAQFLSLLERITMQNWVRRLGRTARLTVYFKLINAIKAAKTVDEVGGIFRAHANNDEFINLLGGEIYGKPFDAAVLLRLEEASQDDSVTKTFSGRLTIEHVMPQALKDAYWKDRFNPENHGLWLHRLGNLAMLSGSKNYKAQYFDFDRKKKIYLDRDKKVSFDLTKEICALAEWSEDALKARQERLIKLAKETWSIG</sequence>
<dbReference type="RefSeq" id="WP_322948332.1">
    <property type="nucleotide sequence ID" value="NZ_JAYEET010000012.1"/>
</dbReference>
<dbReference type="InterPro" id="IPR004919">
    <property type="entry name" value="GmrSD_N"/>
</dbReference>
<keyword evidence="4" id="KW-1185">Reference proteome</keyword>
<dbReference type="Pfam" id="PF03235">
    <property type="entry name" value="GmrSD_N"/>
    <property type="match status" value="1"/>
</dbReference>
<gene>
    <name evidence="3" type="ORF">SOP97_04320</name>
</gene>
<keyword evidence="3" id="KW-0378">Hydrolase</keyword>
<dbReference type="Pfam" id="PF07510">
    <property type="entry name" value="GmrSD_C"/>
    <property type="match status" value="1"/>
</dbReference>
<organism evidence="3 4">
    <name type="scientific">Pseudomonas spirodelae</name>
    <dbReference type="NCBI Taxonomy" id="3101751"/>
    <lineage>
        <taxon>Bacteria</taxon>
        <taxon>Pseudomonadati</taxon>
        <taxon>Pseudomonadota</taxon>
        <taxon>Gammaproteobacteria</taxon>
        <taxon>Pseudomonadales</taxon>
        <taxon>Pseudomonadaceae</taxon>
        <taxon>Pseudomonas</taxon>
    </lineage>
</organism>
<evidence type="ECO:0000313" key="4">
    <source>
        <dbReference type="Proteomes" id="UP001292571"/>
    </source>
</evidence>
<dbReference type="InterPro" id="IPR011089">
    <property type="entry name" value="GmrSD_C"/>
</dbReference>
<evidence type="ECO:0000259" key="2">
    <source>
        <dbReference type="Pfam" id="PF07510"/>
    </source>
</evidence>
<proteinExistence type="predicted"/>
<keyword evidence="3" id="KW-0540">Nuclease</keyword>
<dbReference type="PANTHER" id="PTHR35149">
    <property type="entry name" value="SLL5132 PROTEIN"/>
    <property type="match status" value="1"/>
</dbReference>
<dbReference type="Proteomes" id="UP001292571">
    <property type="component" value="Unassembled WGS sequence"/>
</dbReference>
<dbReference type="GO" id="GO:0004519">
    <property type="term" value="F:endonuclease activity"/>
    <property type="evidence" value="ECO:0007669"/>
    <property type="project" value="UniProtKB-KW"/>
</dbReference>
<keyword evidence="3" id="KW-0255">Endonuclease</keyword>
<dbReference type="PANTHER" id="PTHR35149:SF2">
    <property type="entry name" value="DUF262 DOMAIN-CONTAINING PROTEIN"/>
    <property type="match status" value="1"/>
</dbReference>